<dbReference type="GO" id="GO:0009507">
    <property type="term" value="C:chloroplast"/>
    <property type="evidence" value="ECO:0007669"/>
    <property type="project" value="UniProtKB-SubCell"/>
</dbReference>
<dbReference type="PROSITE" id="PS50294">
    <property type="entry name" value="WD_REPEATS_REGION"/>
    <property type="match status" value="3"/>
</dbReference>
<dbReference type="GO" id="GO:0005680">
    <property type="term" value="C:anaphase-promoting complex"/>
    <property type="evidence" value="ECO:0007669"/>
    <property type="project" value="TreeGrafter"/>
</dbReference>
<evidence type="ECO:0000256" key="7">
    <source>
        <dbReference type="ARBA" id="ARBA00022618"/>
    </source>
</evidence>
<dbReference type="InterPro" id="IPR015300">
    <property type="entry name" value="DNA-bd_pseudobarrel_sf"/>
</dbReference>
<keyword evidence="5" id="KW-0150">Chloroplast</keyword>
<name>A0A0D3DHG1_BRAOL</name>
<dbReference type="InterPro" id="IPR001680">
    <property type="entry name" value="WD40_rpt"/>
</dbReference>
<feature type="region of interest" description="Disordered" evidence="19">
    <location>
        <begin position="49"/>
        <end position="69"/>
    </location>
</feature>
<dbReference type="Proteomes" id="UP000032141">
    <property type="component" value="Chromosome C7"/>
</dbReference>
<evidence type="ECO:0000313" key="22">
    <source>
        <dbReference type="Proteomes" id="UP000032141"/>
    </source>
</evidence>
<dbReference type="FunFam" id="2.130.10.10:FF:000224">
    <property type="entry name" value="cell division cycle protein 20 homolog"/>
    <property type="match status" value="1"/>
</dbReference>
<dbReference type="Gene3D" id="2.40.330.10">
    <property type="entry name" value="DNA-binding pseudobarrel domain"/>
    <property type="match status" value="2"/>
</dbReference>
<proteinExistence type="inferred from homology"/>
<evidence type="ECO:0000313" key="21">
    <source>
        <dbReference type="EnsemblPlants" id="Bo7g116090.1"/>
    </source>
</evidence>
<comment type="function">
    <text evidence="17">Component of the anaphase promoting complex/cyclosome (APC/C), a cell cycle-regulated E3 ubiquitin-protein ligase complex that controls progression through mitosis and the G1 phase of the cell cycle.</text>
</comment>
<dbReference type="Gramene" id="Bo7g116090.1">
    <property type="protein sequence ID" value="Bo7g116090.1"/>
    <property type="gene ID" value="Bo7g116090"/>
</dbReference>
<dbReference type="Gene3D" id="3.40.1350.100">
    <property type="match status" value="2"/>
</dbReference>
<dbReference type="Gene3D" id="2.130.10.10">
    <property type="entry name" value="YVTN repeat-like/Quinoprotein amine dehydrogenase"/>
    <property type="match status" value="1"/>
</dbReference>
<evidence type="ECO:0000256" key="4">
    <source>
        <dbReference type="ARBA" id="ARBA00006445"/>
    </source>
</evidence>
<evidence type="ECO:0000256" key="11">
    <source>
        <dbReference type="ARBA" id="ARBA00022786"/>
    </source>
</evidence>
<evidence type="ECO:0000256" key="10">
    <source>
        <dbReference type="ARBA" id="ARBA00022776"/>
    </source>
</evidence>
<keyword evidence="12" id="KW-0805">Transcription regulation</keyword>
<dbReference type="SMART" id="SM00320">
    <property type="entry name" value="WD40"/>
    <property type="match status" value="6"/>
</dbReference>
<dbReference type="InterPro" id="IPR015943">
    <property type="entry name" value="WD40/YVTN_repeat-like_dom_sf"/>
</dbReference>
<feature type="domain" description="TF-B3" evidence="20">
    <location>
        <begin position="629"/>
        <end position="727"/>
    </location>
</feature>
<dbReference type="PROSITE" id="PS00678">
    <property type="entry name" value="WD_REPEATS_1"/>
    <property type="match status" value="1"/>
</dbReference>
<dbReference type="SMART" id="SM01019">
    <property type="entry name" value="B3"/>
    <property type="match status" value="2"/>
</dbReference>
<dbReference type="PANTHER" id="PTHR19918:SF8">
    <property type="entry name" value="FI02843P"/>
    <property type="match status" value="1"/>
</dbReference>
<evidence type="ECO:0000256" key="18">
    <source>
        <dbReference type="PROSITE-ProRule" id="PRU00221"/>
    </source>
</evidence>
<reference evidence="21" key="2">
    <citation type="submission" date="2015-03" db="UniProtKB">
        <authorList>
            <consortium name="EnsemblPlants"/>
        </authorList>
    </citation>
    <scope>IDENTIFICATION</scope>
</reference>
<evidence type="ECO:0000256" key="2">
    <source>
        <dbReference type="ARBA" id="ARBA00004229"/>
    </source>
</evidence>
<dbReference type="UniPathway" id="UPA00143"/>
<dbReference type="GO" id="GO:0016567">
    <property type="term" value="P:protein ubiquitination"/>
    <property type="evidence" value="ECO:0007669"/>
    <property type="project" value="UniProtKB-UniPathway"/>
</dbReference>
<dbReference type="GO" id="GO:0015031">
    <property type="term" value="P:protein transport"/>
    <property type="evidence" value="ECO:0007669"/>
    <property type="project" value="InterPro"/>
</dbReference>
<evidence type="ECO:0000256" key="16">
    <source>
        <dbReference type="ARBA" id="ARBA00023306"/>
    </source>
</evidence>
<evidence type="ECO:0000256" key="8">
    <source>
        <dbReference type="ARBA" id="ARBA00022640"/>
    </source>
</evidence>
<dbReference type="Pfam" id="PF24807">
    <property type="entry name" value="WD40_CDC20-Fz"/>
    <property type="match status" value="1"/>
</dbReference>
<evidence type="ECO:0000256" key="5">
    <source>
        <dbReference type="ARBA" id="ARBA00022528"/>
    </source>
</evidence>
<dbReference type="GO" id="GO:0019900">
    <property type="term" value="F:kinase binding"/>
    <property type="evidence" value="ECO:0007669"/>
    <property type="project" value="UniProtKB-ARBA"/>
</dbReference>
<dbReference type="AlphaFoldDB" id="A0A0D3DHG1"/>
<dbReference type="HOGENOM" id="CLU_272417_0_0_1"/>
<feature type="repeat" description="WD" evidence="18">
    <location>
        <begin position="991"/>
        <end position="1032"/>
    </location>
</feature>
<organism evidence="21 22">
    <name type="scientific">Brassica oleracea var. oleracea</name>
    <dbReference type="NCBI Taxonomy" id="109376"/>
    <lineage>
        <taxon>Eukaryota</taxon>
        <taxon>Viridiplantae</taxon>
        <taxon>Streptophyta</taxon>
        <taxon>Embryophyta</taxon>
        <taxon>Tracheophyta</taxon>
        <taxon>Spermatophyta</taxon>
        <taxon>Magnoliopsida</taxon>
        <taxon>eudicotyledons</taxon>
        <taxon>Gunneridae</taxon>
        <taxon>Pentapetalae</taxon>
        <taxon>rosids</taxon>
        <taxon>malvids</taxon>
        <taxon>Brassicales</taxon>
        <taxon>Brassicaceae</taxon>
        <taxon>Brassiceae</taxon>
        <taxon>Brassica</taxon>
    </lineage>
</organism>
<dbReference type="GO" id="GO:1990757">
    <property type="term" value="F:ubiquitin ligase activator activity"/>
    <property type="evidence" value="ECO:0007669"/>
    <property type="project" value="TreeGrafter"/>
</dbReference>
<evidence type="ECO:0000256" key="3">
    <source>
        <dbReference type="ARBA" id="ARBA00004906"/>
    </source>
</evidence>
<dbReference type="GO" id="GO:0031145">
    <property type="term" value="P:anaphase-promoting complex-dependent catabolic process"/>
    <property type="evidence" value="ECO:0007669"/>
    <property type="project" value="TreeGrafter"/>
</dbReference>
<feature type="repeat" description="WD" evidence="18">
    <location>
        <begin position="1039"/>
        <end position="1083"/>
    </location>
</feature>
<sequence>MEPSLKPNPFLSFSSFLHTHCNRFASDLSARFEDTKRFAESLTTRRFSPPPFASVSQSPKPSSAGTSTATLNPSHVAKALAGTSVFTVSNTNNEFVLISDPTGEKSIGLLCFRQEDAEAFLAQARLRRRELKANAKVVPINLDQDYVSVSYEFMCLGVKSQLICLCLAFINLVYNMVYLLKVEGISFRFLPDPIQIKNAMELKSSSSKNGFDGVPVFQSELLVVRKKNKRYCPVYFSKEDIEKELSKYTRASRADQQIMSGSSCVGSISGFYHRLIRHGTNNLVLSQVGSLEDVLRKMERSEKNSGWEDVIFIPPGRSYAQHMQESQEPHSTLARWLGEEDGRELRRLHEMGRTTLLESFSNRPFLSAPPSWLSQSPCALILKPLSFFLVAIPKKFSTYCKRKLPKIVTLKSPSGAKYNVGLEEDDEKTLAFRCGWDKFVKDHSLHESDLLVFKFNGSSEFEVLIFDGDTLCEKPTSYFVRKCGHAEKTSRATDFTATSSRSPKRHINIPDDVETTVNQQGPVKVSPVGNELDDLIDIDTMLPQTGIEQEEHSNSDIDTDSGQLPVISPTSKGPISEGKYPIGVFKKMRGQISINDLNRKAGGSRKRVGETNKKKALSLAKRAVSTKGFLVVMKRSHVVSKCFLYVPVQWSARNMSREPQDVVMQVGETKWQLKFKHYGSKGRGGVSVGWKKFVRDNNLCEGDVCVFEPTKPEAKPFHLDVYIFRAAEAESSNNTTSMNTSTHLKAQARCPLQEHFLPRKNSKENLDRFIPNRSAMDFDYAHYALTEGNKGKDQVSSPSREAYRKQLAETMNLNHTRILAFRNKPQAPVDLLPTDHSASLPHQPKSVKPRRYIPQTSERTLDAPDIVDDFYLNLLDWGSANVLAIALGHTVYLWDASTGSTSELVTIDEEKGPVTSINWAPDGRHVAVGLNNSEVQLWDSGSNRQLRTLKGCHQSRVGSLAWNNHILTTGGMDGQIVNNDVRIRSHVVETYRGHTQEVCGLKWSGSGQQLASGGNDNVVHIWDRSVASSNSTTQWLHRLEEHTSAVKALAWCPFQANLLATGGGGGDRTIKFWNTHTGACLNSVDTGSQVCSLLWSKNERELLSSHGFTQNQLTLWKYPSMVKMAELTGHTSRVLYMAQSPDGCTVASAAGDETLRFWNVFGVPETAKKAAPKAVHEPFSHVNRIR</sequence>
<evidence type="ECO:0000256" key="12">
    <source>
        <dbReference type="ARBA" id="ARBA00023015"/>
    </source>
</evidence>
<keyword evidence="16" id="KW-0131">Cell cycle</keyword>
<comment type="pathway">
    <text evidence="3">Protein modification; protein ubiquitination.</text>
</comment>
<protein>
    <recommendedName>
        <fullName evidence="20">TF-B3 domain-containing protein</fullName>
    </recommendedName>
</protein>
<feature type="repeat" description="WD" evidence="18">
    <location>
        <begin position="907"/>
        <end position="948"/>
    </location>
</feature>
<dbReference type="SUPFAM" id="SSF101936">
    <property type="entry name" value="DNA-binding pseudobarrel domain"/>
    <property type="match status" value="2"/>
</dbReference>
<evidence type="ECO:0000256" key="1">
    <source>
        <dbReference type="ARBA" id="ARBA00004123"/>
    </source>
</evidence>
<dbReference type="eggNOG" id="KOG0305">
    <property type="taxonomic scope" value="Eukaryota"/>
</dbReference>
<evidence type="ECO:0000256" key="6">
    <source>
        <dbReference type="ARBA" id="ARBA00022574"/>
    </source>
</evidence>
<keyword evidence="11" id="KW-0833">Ubl conjugation pathway</keyword>
<dbReference type="GO" id="GO:0010997">
    <property type="term" value="F:anaphase-promoting complex binding"/>
    <property type="evidence" value="ECO:0007669"/>
    <property type="project" value="InterPro"/>
</dbReference>
<evidence type="ECO:0000259" key="20">
    <source>
        <dbReference type="PROSITE" id="PS50863"/>
    </source>
</evidence>
<evidence type="ECO:0000256" key="9">
    <source>
        <dbReference type="ARBA" id="ARBA00022737"/>
    </source>
</evidence>
<dbReference type="InterPro" id="IPR033010">
    <property type="entry name" value="Cdc20/Fizzy"/>
</dbReference>
<accession>A0A0D3DHG1</accession>
<dbReference type="SUPFAM" id="SSF50998">
    <property type="entry name" value="Quinoprotein alcohol dehydrogenase-like"/>
    <property type="match status" value="1"/>
</dbReference>
<dbReference type="PROSITE" id="PS50863">
    <property type="entry name" value="B3"/>
    <property type="match status" value="2"/>
</dbReference>
<keyword evidence="7" id="KW-0132">Cell division</keyword>
<dbReference type="GO" id="GO:0051301">
    <property type="term" value="P:cell division"/>
    <property type="evidence" value="ECO:0007669"/>
    <property type="project" value="UniProtKB-KW"/>
</dbReference>
<dbReference type="OMA" id="KFKHYGS"/>
<dbReference type="GO" id="GO:1905786">
    <property type="term" value="P:positive regulation of anaphase-promoting complex-dependent catabolic process"/>
    <property type="evidence" value="ECO:0007669"/>
    <property type="project" value="TreeGrafter"/>
</dbReference>
<keyword evidence="10" id="KW-0498">Mitosis</keyword>
<reference evidence="21 22" key="1">
    <citation type="journal article" date="2014" name="Genome Biol.">
        <title>Transcriptome and methylome profiling reveals relics of genome dominance in the mesopolyploid Brassica oleracea.</title>
        <authorList>
            <person name="Parkin I.A."/>
            <person name="Koh C."/>
            <person name="Tang H."/>
            <person name="Robinson S.J."/>
            <person name="Kagale S."/>
            <person name="Clarke W.E."/>
            <person name="Town C.D."/>
            <person name="Nixon J."/>
            <person name="Krishnakumar V."/>
            <person name="Bidwell S.L."/>
            <person name="Denoeud F."/>
            <person name="Belcram H."/>
            <person name="Links M.G."/>
            <person name="Just J."/>
            <person name="Clarke C."/>
            <person name="Bender T."/>
            <person name="Huebert T."/>
            <person name="Mason A.S."/>
            <person name="Pires J.C."/>
            <person name="Barker G."/>
            <person name="Moore J."/>
            <person name="Walley P.G."/>
            <person name="Manoli S."/>
            <person name="Batley J."/>
            <person name="Edwards D."/>
            <person name="Nelson M.N."/>
            <person name="Wang X."/>
            <person name="Paterson A.H."/>
            <person name="King G."/>
            <person name="Bancroft I."/>
            <person name="Chalhoub B."/>
            <person name="Sharpe A.G."/>
        </authorList>
    </citation>
    <scope>NUCLEOTIDE SEQUENCE</scope>
    <source>
        <strain evidence="21 22">cv. TO1000</strain>
    </source>
</reference>
<evidence type="ECO:0000256" key="17">
    <source>
        <dbReference type="ARBA" id="ARBA00023425"/>
    </source>
</evidence>
<feature type="repeat" description="WD" evidence="18">
    <location>
        <begin position="1127"/>
        <end position="1160"/>
    </location>
</feature>
<dbReference type="InterPro" id="IPR019775">
    <property type="entry name" value="WD40_repeat_CS"/>
</dbReference>
<dbReference type="Pfam" id="PF02362">
    <property type="entry name" value="B3"/>
    <property type="match status" value="2"/>
</dbReference>
<keyword evidence="15" id="KW-0539">Nucleus</keyword>
<dbReference type="CDD" id="cd10017">
    <property type="entry name" value="B3_DNA"/>
    <property type="match status" value="2"/>
</dbReference>
<feature type="domain" description="TF-B3" evidence="20">
    <location>
        <begin position="390"/>
        <end position="469"/>
    </location>
</feature>
<evidence type="ECO:0000256" key="15">
    <source>
        <dbReference type="ARBA" id="ARBA00023242"/>
    </source>
</evidence>
<dbReference type="InterPro" id="IPR007378">
    <property type="entry name" value="Tic22-like"/>
</dbReference>
<dbReference type="InterPro" id="IPR003340">
    <property type="entry name" value="B3_DNA-bd"/>
</dbReference>
<feature type="compositionally biased region" description="Polar residues" evidence="19">
    <location>
        <begin position="54"/>
        <end position="69"/>
    </location>
</feature>
<keyword evidence="14" id="KW-0804">Transcription</keyword>
<feature type="region of interest" description="Disordered" evidence="19">
    <location>
        <begin position="550"/>
        <end position="572"/>
    </location>
</feature>
<dbReference type="InterPro" id="IPR011047">
    <property type="entry name" value="Quinoprotein_ADH-like_sf"/>
</dbReference>
<dbReference type="Pfam" id="PF04278">
    <property type="entry name" value="Tic22"/>
    <property type="match status" value="2"/>
</dbReference>
<keyword evidence="6 18" id="KW-0853">WD repeat</keyword>
<keyword evidence="22" id="KW-1185">Reference proteome</keyword>
<dbReference type="EnsemblPlants" id="Bo7g116090.1">
    <property type="protein sequence ID" value="Bo7g116090.1"/>
    <property type="gene ID" value="Bo7g116090"/>
</dbReference>
<keyword evidence="13" id="KW-0238">DNA-binding</keyword>
<evidence type="ECO:0000256" key="14">
    <source>
        <dbReference type="ARBA" id="ARBA00023163"/>
    </source>
</evidence>
<comment type="similarity">
    <text evidence="4">Belongs to the WD repeat CDC20/Fizzy family.</text>
</comment>
<dbReference type="STRING" id="109376.A0A0D3DHG1"/>
<comment type="subcellular location">
    <subcellularLocation>
        <location evidence="1">Nucleus</location>
    </subcellularLocation>
    <subcellularLocation>
        <location evidence="2">Plastid</location>
        <location evidence="2">Chloroplast</location>
    </subcellularLocation>
</comment>
<evidence type="ECO:0000256" key="13">
    <source>
        <dbReference type="ARBA" id="ARBA00023125"/>
    </source>
</evidence>
<evidence type="ECO:0000256" key="19">
    <source>
        <dbReference type="SAM" id="MobiDB-lite"/>
    </source>
</evidence>
<dbReference type="PANTHER" id="PTHR19918">
    <property type="entry name" value="CELL DIVISION CYCLE 20 CDC20 FIZZY -RELATED"/>
    <property type="match status" value="1"/>
</dbReference>
<dbReference type="CDD" id="cd00200">
    <property type="entry name" value="WD40"/>
    <property type="match status" value="1"/>
</dbReference>
<dbReference type="GO" id="GO:0003677">
    <property type="term" value="F:DNA binding"/>
    <property type="evidence" value="ECO:0007669"/>
    <property type="project" value="UniProtKB-KW"/>
</dbReference>
<keyword evidence="9" id="KW-0677">Repeat</keyword>
<dbReference type="InterPro" id="IPR056150">
    <property type="entry name" value="WD40_CDC20-Fz"/>
</dbReference>
<dbReference type="PROSITE" id="PS50082">
    <property type="entry name" value="WD_REPEATS_2"/>
    <property type="match status" value="4"/>
</dbReference>
<keyword evidence="8" id="KW-0934">Plastid</keyword>